<protein>
    <submittedName>
        <fullName evidence="2">Uncharacterized protein</fullName>
    </submittedName>
</protein>
<comment type="caution">
    <text evidence="2">The sequence shown here is derived from an EMBL/GenBank/DDBJ whole genome shotgun (WGS) entry which is preliminary data.</text>
</comment>
<feature type="non-terminal residue" evidence="2">
    <location>
        <position position="203"/>
    </location>
</feature>
<keyword evidence="3" id="KW-1185">Reference proteome</keyword>
<feature type="compositionally biased region" description="Polar residues" evidence="1">
    <location>
        <begin position="45"/>
        <end position="58"/>
    </location>
</feature>
<feature type="region of interest" description="Disordered" evidence="1">
    <location>
        <begin position="15"/>
        <end position="63"/>
    </location>
</feature>
<proteinExistence type="predicted"/>
<dbReference type="EMBL" id="JABWDY010028901">
    <property type="protein sequence ID" value="KAF5186729.1"/>
    <property type="molecule type" value="Genomic_DNA"/>
</dbReference>
<evidence type="ECO:0000313" key="2">
    <source>
        <dbReference type="EMBL" id="KAF5186729.1"/>
    </source>
</evidence>
<sequence>MGTSWGSLVVTSSQIKNARPAKKDQATFLEPVGPLKPSTKVATPLATQSGSSSVSNKLSDAPPATSPETVLVYNLPELPKLQLPVGLDEVTAESVTEYCNHIQTLLSKLKSKMQVLGNNTRHTWATKEAITAIQELCPEIEAAIITYLTELDKLELKVSAVDPIFDFELEDMGQDNPYLETLELQAQNPVYGFKEPPPLLSVN</sequence>
<gene>
    <name evidence="2" type="ORF">FRX31_023684</name>
</gene>
<reference evidence="2 3" key="1">
    <citation type="submission" date="2020-06" db="EMBL/GenBank/DDBJ databases">
        <title>Transcriptomic and genomic resources for Thalictrum thalictroides and T. hernandezii: Facilitating candidate gene discovery in an emerging model plant lineage.</title>
        <authorList>
            <person name="Arias T."/>
            <person name="Riano-Pachon D.M."/>
            <person name="Di Stilio V.S."/>
        </authorList>
    </citation>
    <scope>NUCLEOTIDE SEQUENCE [LARGE SCALE GENOMIC DNA]</scope>
    <source>
        <strain evidence="3">cv. WT478/WT964</strain>
        <tissue evidence="2">Leaves</tissue>
    </source>
</reference>
<accession>A0A7J6VNP1</accession>
<organism evidence="2 3">
    <name type="scientific">Thalictrum thalictroides</name>
    <name type="common">Rue-anemone</name>
    <name type="synonym">Anemone thalictroides</name>
    <dbReference type="NCBI Taxonomy" id="46969"/>
    <lineage>
        <taxon>Eukaryota</taxon>
        <taxon>Viridiplantae</taxon>
        <taxon>Streptophyta</taxon>
        <taxon>Embryophyta</taxon>
        <taxon>Tracheophyta</taxon>
        <taxon>Spermatophyta</taxon>
        <taxon>Magnoliopsida</taxon>
        <taxon>Ranunculales</taxon>
        <taxon>Ranunculaceae</taxon>
        <taxon>Thalictroideae</taxon>
        <taxon>Thalictrum</taxon>
    </lineage>
</organism>
<name>A0A7J6VNP1_THATH</name>
<evidence type="ECO:0000256" key="1">
    <source>
        <dbReference type="SAM" id="MobiDB-lite"/>
    </source>
</evidence>
<evidence type="ECO:0000313" key="3">
    <source>
        <dbReference type="Proteomes" id="UP000554482"/>
    </source>
</evidence>
<dbReference type="AlphaFoldDB" id="A0A7J6VNP1"/>
<dbReference type="Proteomes" id="UP000554482">
    <property type="component" value="Unassembled WGS sequence"/>
</dbReference>